<dbReference type="STRING" id="236814.IX39_02515"/>
<evidence type="ECO:0000256" key="5">
    <source>
        <dbReference type="SAM" id="Phobius"/>
    </source>
</evidence>
<dbReference type="InterPro" id="IPR006977">
    <property type="entry name" value="Yip1_dom"/>
</dbReference>
<evidence type="ECO:0000256" key="1">
    <source>
        <dbReference type="ARBA" id="ARBA00004141"/>
    </source>
</evidence>
<evidence type="ECO:0000256" key="4">
    <source>
        <dbReference type="ARBA" id="ARBA00023136"/>
    </source>
</evidence>
<accession>A0A085Z543</accession>
<dbReference type="Proteomes" id="UP000028713">
    <property type="component" value="Unassembled WGS sequence"/>
</dbReference>
<feature type="transmembrane region" description="Helical" evidence="5">
    <location>
        <begin position="197"/>
        <end position="217"/>
    </location>
</feature>
<keyword evidence="3 5" id="KW-1133">Transmembrane helix</keyword>
<dbReference type="RefSeq" id="WP_034673163.1">
    <property type="nucleotide sequence ID" value="NZ_FPAP01000004.1"/>
</dbReference>
<sequence>MESNYTENQFEEFEKYDVVSDRDVFTKIWTEPRRIFKFINDTKYEKYYYILLFLAGVVRAFDRASSKSMGDDSSLLMILFSAIVFGGAFGWISYYIYSALLSWTGKWLGGIGDTSSIFRMMAYAMIPSVLILFFLFPQIAIYGRDVFSDIEYIAPGSFGNIVRSILSVFQIILSLATLVFMVIGLSVVQKFSVGKAILNLILPILIIILPIVLVFSISRIF</sequence>
<evidence type="ECO:0000313" key="8">
    <source>
        <dbReference type="Proteomes" id="UP000028713"/>
    </source>
</evidence>
<dbReference type="OrthoDB" id="1449862at2"/>
<feature type="transmembrane region" description="Helical" evidence="5">
    <location>
        <begin position="117"/>
        <end position="143"/>
    </location>
</feature>
<organism evidence="7 8">
    <name type="scientific">Chryseobacterium formosense</name>
    <dbReference type="NCBI Taxonomy" id="236814"/>
    <lineage>
        <taxon>Bacteria</taxon>
        <taxon>Pseudomonadati</taxon>
        <taxon>Bacteroidota</taxon>
        <taxon>Flavobacteriia</taxon>
        <taxon>Flavobacteriales</taxon>
        <taxon>Weeksellaceae</taxon>
        <taxon>Chryseobacterium group</taxon>
        <taxon>Chryseobacterium</taxon>
    </lineage>
</organism>
<reference evidence="7 8" key="1">
    <citation type="submission" date="2014-07" db="EMBL/GenBank/DDBJ databases">
        <title>Genome of Chryseobacterium formosense LMG 24722.</title>
        <authorList>
            <person name="Pipes S.E."/>
            <person name="Stropko S.J."/>
            <person name="Newman J.D."/>
        </authorList>
    </citation>
    <scope>NUCLEOTIDE SEQUENCE [LARGE SCALE GENOMIC DNA]</scope>
    <source>
        <strain evidence="7 8">LMG 24722</strain>
    </source>
</reference>
<keyword evidence="2 5" id="KW-0812">Transmembrane</keyword>
<keyword evidence="8" id="KW-1185">Reference proteome</keyword>
<evidence type="ECO:0000256" key="3">
    <source>
        <dbReference type="ARBA" id="ARBA00022989"/>
    </source>
</evidence>
<evidence type="ECO:0000256" key="2">
    <source>
        <dbReference type="ARBA" id="ARBA00022692"/>
    </source>
</evidence>
<dbReference type="GO" id="GO:0016020">
    <property type="term" value="C:membrane"/>
    <property type="evidence" value="ECO:0007669"/>
    <property type="project" value="UniProtKB-SubCell"/>
</dbReference>
<comment type="caution">
    <text evidence="7">The sequence shown here is derived from an EMBL/GenBank/DDBJ whole genome shotgun (WGS) entry which is preliminary data.</text>
</comment>
<dbReference type="Pfam" id="PF04893">
    <property type="entry name" value="Yip1"/>
    <property type="match status" value="1"/>
</dbReference>
<feature type="transmembrane region" description="Helical" evidence="5">
    <location>
        <begin position="46"/>
        <end position="62"/>
    </location>
</feature>
<gene>
    <name evidence="7" type="ORF">IX39_02515</name>
</gene>
<feature type="transmembrane region" description="Helical" evidence="5">
    <location>
        <begin position="74"/>
        <end position="97"/>
    </location>
</feature>
<evidence type="ECO:0000259" key="6">
    <source>
        <dbReference type="Pfam" id="PF04893"/>
    </source>
</evidence>
<feature type="domain" description="Yip1" evidence="6">
    <location>
        <begin position="28"/>
        <end position="213"/>
    </location>
</feature>
<dbReference type="EMBL" id="JPRP01000001">
    <property type="protein sequence ID" value="KFE99556.1"/>
    <property type="molecule type" value="Genomic_DNA"/>
</dbReference>
<feature type="transmembrane region" description="Helical" evidence="5">
    <location>
        <begin position="164"/>
        <end position="185"/>
    </location>
</feature>
<evidence type="ECO:0000313" key="7">
    <source>
        <dbReference type="EMBL" id="KFE99556.1"/>
    </source>
</evidence>
<comment type="subcellular location">
    <subcellularLocation>
        <location evidence="1">Membrane</location>
        <topology evidence="1">Multi-pass membrane protein</topology>
    </subcellularLocation>
</comment>
<proteinExistence type="predicted"/>
<name>A0A085Z543_9FLAO</name>
<protein>
    <recommendedName>
        <fullName evidence="6">Yip1 domain-containing protein</fullName>
    </recommendedName>
</protein>
<keyword evidence="4 5" id="KW-0472">Membrane</keyword>
<dbReference type="AlphaFoldDB" id="A0A085Z543"/>
<dbReference type="eggNOG" id="ENOG5032WHG">
    <property type="taxonomic scope" value="Bacteria"/>
</dbReference>